<dbReference type="SUPFAM" id="SSF46689">
    <property type="entry name" value="Homeodomain-like"/>
    <property type="match status" value="1"/>
</dbReference>
<gene>
    <name evidence="2" type="ORF">MTY_2768</name>
</gene>
<sequence length="96" mass="10968">MSVRKSYSPEFKAKVVLEILKEEKSISELSSEHGVHPTQLNRWTALAIKELPSLFTDRHNEVAALKADYEKQLQELYAEVGRLTTQLAWLKKKSGV</sequence>
<dbReference type="GO" id="GO:0006313">
    <property type="term" value="P:DNA transposition"/>
    <property type="evidence" value="ECO:0007669"/>
    <property type="project" value="InterPro"/>
</dbReference>
<dbReference type="GO" id="GO:0004803">
    <property type="term" value="F:transposase activity"/>
    <property type="evidence" value="ECO:0007669"/>
    <property type="project" value="InterPro"/>
</dbReference>
<dbReference type="AlphaFoldDB" id="A0A061M228"/>
<proteinExistence type="predicted"/>
<feature type="coiled-coil region" evidence="1">
    <location>
        <begin position="59"/>
        <end position="86"/>
    </location>
</feature>
<dbReference type="InterPro" id="IPR002514">
    <property type="entry name" value="Transposase_8"/>
</dbReference>
<accession>A0A061M228</accession>
<evidence type="ECO:0000313" key="2">
    <source>
        <dbReference type="EMBL" id="GAF27425.1"/>
    </source>
</evidence>
<dbReference type="Proteomes" id="UP000063718">
    <property type="component" value="Unassembled WGS sequence"/>
</dbReference>
<organism evidence="2">
    <name type="scientific">Moorella thermoacetica Y72</name>
    <dbReference type="NCBI Taxonomy" id="1325331"/>
    <lineage>
        <taxon>Bacteria</taxon>
        <taxon>Bacillati</taxon>
        <taxon>Bacillota</taxon>
        <taxon>Clostridia</taxon>
        <taxon>Neomoorellales</taxon>
        <taxon>Neomoorellaceae</taxon>
        <taxon>Neomoorella</taxon>
    </lineage>
</organism>
<dbReference type="InterPro" id="IPR036388">
    <property type="entry name" value="WH-like_DNA-bd_sf"/>
</dbReference>
<dbReference type="EMBL" id="DF238847">
    <property type="protein sequence ID" value="GAF27425.1"/>
    <property type="molecule type" value="Genomic_DNA"/>
</dbReference>
<name>A0A061M228_NEOTH</name>
<dbReference type="InterPro" id="IPR009057">
    <property type="entry name" value="Homeodomain-like_sf"/>
</dbReference>
<dbReference type="GO" id="GO:0003677">
    <property type="term" value="F:DNA binding"/>
    <property type="evidence" value="ECO:0007669"/>
    <property type="project" value="InterPro"/>
</dbReference>
<evidence type="ECO:0000256" key="1">
    <source>
        <dbReference type="SAM" id="Coils"/>
    </source>
</evidence>
<keyword evidence="1" id="KW-0175">Coiled coil</keyword>
<dbReference type="Gene3D" id="1.10.10.10">
    <property type="entry name" value="Winged helix-like DNA-binding domain superfamily/Winged helix DNA-binding domain"/>
    <property type="match status" value="1"/>
</dbReference>
<protein>
    <submittedName>
        <fullName evidence="2">Transposase and inactivated derivatives</fullName>
    </submittedName>
</protein>
<dbReference type="Pfam" id="PF01527">
    <property type="entry name" value="HTH_Tnp_1"/>
    <property type="match status" value="1"/>
</dbReference>
<reference evidence="2" key="1">
    <citation type="journal article" date="2014" name="Gene">
        <title>Genome-guided analysis of transformation efficiency and carbon dioxide assimilation by Moorella thermoacetica Y72.</title>
        <authorList>
            <person name="Tsukahara K."/>
            <person name="Kita A."/>
            <person name="Nakashimada Y."/>
            <person name="Hoshino T."/>
            <person name="Murakami K."/>
        </authorList>
    </citation>
    <scope>NUCLEOTIDE SEQUENCE [LARGE SCALE GENOMIC DNA]</scope>
    <source>
        <strain evidence="2">Y72</strain>
    </source>
</reference>